<dbReference type="AlphaFoldDB" id="A0A151GI11"/>
<dbReference type="PROSITE" id="PS50102">
    <property type="entry name" value="RRM"/>
    <property type="match status" value="2"/>
</dbReference>
<dbReference type="FunCoup" id="A0A151GI11">
    <property type="interactions" value="161"/>
</dbReference>
<organism evidence="5 6">
    <name type="scientific">Drechmeria coniospora</name>
    <name type="common">Nematophagous fungus</name>
    <name type="synonym">Meria coniospora</name>
    <dbReference type="NCBI Taxonomy" id="98403"/>
    <lineage>
        <taxon>Eukaryota</taxon>
        <taxon>Fungi</taxon>
        <taxon>Dikarya</taxon>
        <taxon>Ascomycota</taxon>
        <taxon>Pezizomycotina</taxon>
        <taxon>Sordariomycetes</taxon>
        <taxon>Hypocreomycetidae</taxon>
        <taxon>Hypocreales</taxon>
        <taxon>Ophiocordycipitaceae</taxon>
        <taxon>Drechmeria</taxon>
    </lineage>
</organism>
<evidence type="ECO:0000256" key="3">
    <source>
        <dbReference type="SAM" id="MobiDB-lite"/>
    </source>
</evidence>
<dbReference type="CDD" id="cd12247">
    <property type="entry name" value="RRM2_U1A_like"/>
    <property type="match status" value="1"/>
</dbReference>
<dbReference type="FunFam" id="3.30.70.330:FF:000029">
    <property type="entry name" value="U2 small nuclear ribonucleoprotein B"/>
    <property type="match status" value="1"/>
</dbReference>
<evidence type="ECO:0000313" key="5">
    <source>
        <dbReference type="EMBL" id="KYK56709.1"/>
    </source>
</evidence>
<dbReference type="Proteomes" id="UP000076580">
    <property type="component" value="Chromosome 02"/>
</dbReference>
<feature type="domain" description="RRM" evidence="4">
    <location>
        <begin position="170"/>
        <end position="243"/>
    </location>
</feature>
<dbReference type="PANTHER" id="PTHR23003">
    <property type="entry name" value="RNA RECOGNITION MOTIF RRM DOMAIN CONTAINING PROTEIN"/>
    <property type="match status" value="1"/>
</dbReference>
<name>A0A151GI11_DRECN</name>
<feature type="domain" description="RRM" evidence="4">
    <location>
        <begin position="8"/>
        <end position="87"/>
    </location>
</feature>
<accession>A0A151GI11</accession>
<keyword evidence="6" id="KW-1185">Reference proteome</keyword>
<keyword evidence="5" id="KW-0687">Ribonucleoprotein</keyword>
<comment type="caution">
    <text evidence="5">The sequence shown here is derived from an EMBL/GenBank/DDBJ whole genome shotgun (WGS) entry which is preliminary data.</text>
</comment>
<dbReference type="InterPro" id="IPR050374">
    <property type="entry name" value="RRT5_SRSF_SR"/>
</dbReference>
<dbReference type="InParanoid" id="A0A151GI11"/>
<sequence length="243" mass="27245">MATEKLVSTVYVQNLEERVKITPITEALKVLFSEFGLVVDIIAKRNLRAKGQAFVVFANPDDAATAIEDAQSFELFGKPMRLSIARTPSDKTIESKSTAEEFEAHKRRRHAEKGKHKRKAFEASESQRFPKRCALGTLETRPSKVAKPSGLKSTATTANIVPDEYLPPNKTLFLQNIPDEYDAEALTTIFGRFERLREIRPVPGRRGIAFVEYETEQGAITAKENTAGMMLGDNPIKVTYQRQ</sequence>
<dbReference type="InterPro" id="IPR012677">
    <property type="entry name" value="Nucleotide-bd_a/b_plait_sf"/>
</dbReference>
<dbReference type="GO" id="GO:1990904">
    <property type="term" value="C:ribonucleoprotein complex"/>
    <property type="evidence" value="ECO:0007669"/>
    <property type="project" value="UniProtKB-KW"/>
</dbReference>
<dbReference type="SMART" id="SM00360">
    <property type="entry name" value="RRM"/>
    <property type="match status" value="2"/>
</dbReference>
<dbReference type="GO" id="GO:0005737">
    <property type="term" value="C:cytoplasm"/>
    <property type="evidence" value="ECO:0007669"/>
    <property type="project" value="TreeGrafter"/>
</dbReference>
<feature type="region of interest" description="Disordered" evidence="3">
    <location>
        <begin position="106"/>
        <end position="125"/>
    </location>
</feature>
<dbReference type="GO" id="GO:0003729">
    <property type="term" value="F:mRNA binding"/>
    <property type="evidence" value="ECO:0007669"/>
    <property type="project" value="TreeGrafter"/>
</dbReference>
<dbReference type="STRING" id="98403.A0A151GI11"/>
<dbReference type="Pfam" id="PF00076">
    <property type="entry name" value="RRM_1"/>
    <property type="match status" value="2"/>
</dbReference>
<dbReference type="InterPro" id="IPR035979">
    <property type="entry name" value="RBD_domain_sf"/>
</dbReference>
<keyword evidence="1 2" id="KW-0694">RNA-binding</keyword>
<protein>
    <submittedName>
        <fullName evidence="5">Small nuclear ribonucleoprotein</fullName>
    </submittedName>
</protein>
<gene>
    <name evidence="5" type="ORF">DCS_03712</name>
</gene>
<dbReference type="Gene3D" id="3.30.70.330">
    <property type="match status" value="2"/>
</dbReference>
<dbReference type="GO" id="GO:0005634">
    <property type="term" value="C:nucleus"/>
    <property type="evidence" value="ECO:0007669"/>
    <property type="project" value="TreeGrafter"/>
</dbReference>
<reference evidence="5 6" key="1">
    <citation type="journal article" date="2016" name="Sci. Rep.">
        <title>Insights into Adaptations to a Near-Obligate Nematode Endoparasitic Lifestyle from the Finished Genome of Drechmeria coniospora.</title>
        <authorList>
            <person name="Zhang L."/>
            <person name="Zhou Z."/>
            <person name="Guo Q."/>
            <person name="Fokkens L."/>
            <person name="Miskei M."/>
            <person name="Pocsi I."/>
            <person name="Zhang W."/>
            <person name="Chen M."/>
            <person name="Wang L."/>
            <person name="Sun Y."/>
            <person name="Donzelli B.G."/>
            <person name="Gibson D.M."/>
            <person name="Nelson D.R."/>
            <person name="Luo J.G."/>
            <person name="Rep M."/>
            <person name="Liu H."/>
            <person name="Yang S."/>
            <person name="Wang J."/>
            <person name="Krasnoff S.B."/>
            <person name="Xu Y."/>
            <person name="Molnar I."/>
            <person name="Lin M."/>
        </authorList>
    </citation>
    <scope>NUCLEOTIDE SEQUENCE [LARGE SCALE GENOMIC DNA]</scope>
    <source>
        <strain evidence="5 6">ARSEF 6962</strain>
    </source>
</reference>
<evidence type="ECO:0000256" key="1">
    <source>
        <dbReference type="ARBA" id="ARBA00022884"/>
    </source>
</evidence>
<feature type="compositionally biased region" description="Basic residues" evidence="3">
    <location>
        <begin position="106"/>
        <end position="119"/>
    </location>
</feature>
<dbReference type="GeneID" id="63716355"/>
<evidence type="ECO:0000256" key="2">
    <source>
        <dbReference type="PROSITE-ProRule" id="PRU00176"/>
    </source>
</evidence>
<dbReference type="EMBL" id="LAYC01000002">
    <property type="protein sequence ID" value="KYK56709.1"/>
    <property type="molecule type" value="Genomic_DNA"/>
</dbReference>
<evidence type="ECO:0000313" key="6">
    <source>
        <dbReference type="Proteomes" id="UP000076580"/>
    </source>
</evidence>
<proteinExistence type="predicted"/>
<evidence type="ECO:0000259" key="4">
    <source>
        <dbReference type="PROSITE" id="PS50102"/>
    </source>
</evidence>
<dbReference type="RefSeq" id="XP_040656061.1">
    <property type="nucleotide sequence ID" value="XM_040801028.1"/>
</dbReference>
<dbReference type="SUPFAM" id="SSF54928">
    <property type="entry name" value="RNA-binding domain, RBD"/>
    <property type="match status" value="1"/>
</dbReference>
<dbReference type="InterPro" id="IPR000504">
    <property type="entry name" value="RRM_dom"/>
</dbReference>